<dbReference type="InterPro" id="IPR016035">
    <property type="entry name" value="Acyl_Trfase/lysoPLipase"/>
</dbReference>
<dbReference type="SMART" id="SM00827">
    <property type="entry name" value="PKS_AT"/>
    <property type="match status" value="1"/>
</dbReference>
<feature type="domain" description="Carrier" evidence="8">
    <location>
        <begin position="2014"/>
        <end position="2095"/>
    </location>
</feature>
<dbReference type="SUPFAM" id="SSF47336">
    <property type="entry name" value="ACP-like"/>
    <property type="match status" value="1"/>
</dbReference>
<dbReference type="InterPro" id="IPR036736">
    <property type="entry name" value="ACP-like_sf"/>
</dbReference>
<keyword evidence="2" id="KW-0597">Phosphoprotein</keyword>
<dbReference type="SUPFAM" id="SSF52151">
    <property type="entry name" value="FabD/lysophospholipase-like"/>
    <property type="match status" value="1"/>
</dbReference>
<evidence type="ECO:0000256" key="5">
    <source>
        <dbReference type="ARBA" id="ARBA00023268"/>
    </source>
</evidence>
<evidence type="ECO:0000256" key="3">
    <source>
        <dbReference type="ARBA" id="ARBA00022679"/>
    </source>
</evidence>
<dbReference type="InterPro" id="IPR009081">
    <property type="entry name" value="PP-bd_ACP"/>
</dbReference>
<dbReference type="InterPro" id="IPR049552">
    <property type="entry name" value="PKS_DH_N"/>
</dbReference>
<dbReference type="Pfam" id="PF14765">
    <property type="entry name" value="PS-DH"/>
    <property type="match status" value="1"/>
</dbReference>
<dbReference type="InterPro" id="IPR032821">
    <property type="entry name" value="PKS_assoc"/>
</dbReference>
<feature type="active site" description="Proton acceptor; for dehydratase activity" evidence="7">
    <location>
        <position position="953"/>
    </location>
</feature>
<feature type="domain" description="Ketosynthase family 3 (KS3)" evidence="9">
    <location>
        <begin position="37"/>
        <end position="458"/>
    </location>
</feature>
<dbReference type="FunFam" id="3.40.47.10:FF:000019">
    <property type="entry name" value="Polyketide synthase type I"/>
    <property type="match status" value="1"/>
</dbReference>
<evidence type="ECO:0000259" key="9">
    <source>
        <dbReference type="PROSITE" id="PS52004"/>
    </source>
</evidence>
<evidence type="ECO:0000313" key="12">
    <source>
        <dbReference type="Proteomes" id="UP000565711"/>
    </source>
</evidence>
<keyword evidence="5" id="KW-0511">Multifunctional enzyme</keyword>
<dbReference type="InterPro" id="IPR049551">
    <property type="entry name" value="PKS_DH_C"/>
</dbReference>
<dbReference type="Gene3D" id="3.10.129.110">
    <property type="entry name" value="Polyketide synthase dehydratase"/>
    <property type="match status" value="1"/>
</dbReference>
<dbReference type="Proteomes" id="UP000565711">
    <property type="component" value="Unassembled WGS sequence"/>
</dbReference>
<dbReference type="InterPro" id="IPR042104">
    <property type="entry name" value="PKS_dehydratase_sf"/>
</dbReference>
<evidence type="ECO:0000256" key="7">
    <source>
        <dbReference type="PROSITE-ProRule" id="PRU01363"/>
    </source>
</evidence>
<dbReference type="InterPro" id="IPR020843">
    <property type="entry name" value="ER"/>
</dbReference>
<dbReference type="InterPro" id="IPR020807">
    <property type="entry name" value="PKS_DH"/>
</dbReference>
<dbReference type="InterPro" id="IPR013149">
    <property type="entry name" value="ADH-like_C"/>
</dbReference>
<dbReference type="Pfam" id="PF08240">
    <property type="entry name" value="ADH_N"/>
    <property type="match status" value="1"/>
</dbReference>
<dbReference type="SMART" id="SM00826">
    <property type="entry name" value="PKS_DH"/>
    <property type="match status" value="1"/>
</dbReference>
<dbReference type="InterPro" id="IPR014031">
    <property type="entry name" value="Ketoacyl_synth_C"/>
</dbReference>
<dbReference type="GO" id="GO:0004312">
    <property type="term" value="F:fatty acid synthase activity"/>
    <property type="evidence" value="ECO:0007669"/>
    <property type="project" value="TreeGrafter"/>
</dbReference>
<evidence type="ECO:0000256" key="6">
    <source>
        <dbReference type="ARBA" id="ARBA00023315"/>
    </source>
</evidence>
<dbReference type="PROSITE" id="PS52004">
    <property type="entry name" value="KS3_2"/>
    <property type="match status" value="1"/>
</dbReference>
<dbReference type="PROSITE" id="PS00606">
    <property type="entry name" value="KS3_1"/>
    <property type="match status" value="1"/>
</dbReference>
<dbReference type="Pfam" id="PF00698">
    <property type="entry name" value="Acyl_transf_1"/>
    <property type="match status" value="1"/>
</dbReference>
<dbReference type="Gene3D" id="3.30.70.3290">
    <property type="match status" value="1"/>
</dbReference>
<dbReference type="InterPro" id="IPR013154">
    <property type="entry name" value="ADH-like_N"/>
</dbReference>
<dbReference type="Pfam" id="PF16197">
    <property type="entry name" value="KAsynt_C_assoc"/>
    <property type="match status" value="1"/>
</dbReference>
<name>A0A846XTL7_9NOCA</name>
<dbReference type="Pfam" id="PF00550">
    <property type="entry name" value="PP-binding"/>
    <property type="match status" value="1"/>
</dbReference>
<feature type="domain" description="PKS/mFAS DH" evidence="10">
    <location>
        <begin position="921"/>
        <end position="1198"/>
    </location>
</feature>
<keyword evidence="3" id="KW-0808">Transferase</keyword>
<dbReference type="GO" id="GO:0016491">
    <property type="term" value="F:oxidoreductase activity"/>
    <property type="evidence" value="ECO:0007669"/>
    <property type="project" value="InterPro"/>
</dbReference>
<dbReference type="InterPro" id="IPR050091">
    <property type="entry name" value="PKS_NRPS_Biosynth_Enz"/>
</dbReference>
<dbReference type="PROSITE" id="PS50075">
    <property type="entry name" value="CARRIER"/>
    <property type="match status" value="1"/>
</dbReference>
<dbReference type="Gene3D" id="3.40.50.720">
    <property type="entry name" value="NAD(P)-binding Rossmann-like Domain"/>
    <property type="match status" value="2"/>
</dbReference>
<dbReference type="PROSITE" id="PS52019">
    <property type="entry name" value="PKS_MFAS_DH"/>
    <property type="match status" value="1"/>
</dbReference>
<dbReference type="Gene3D" id="3.90.180.10">
    <property type="entry name" value="Medium-chain alcohol dehydrogenases, catalytic domain"/>
    <property type="match status" value="1"/>
</dbReference>
<dbReference type="InterPro" id="IPR036291">
    <property type="entry name" value="NAD(P)-bd_dom_sf"/>
</dbReference>
<dbReference type="Pfam" id="PF08659">
    <property type="entry name" value="KR"/>
    <property type="match status" value="1"/>
</dbReference>
<feature type="region of interest" description="C-terminal hotdog fold" evidence="7">
    <location>
        <begin position="1060"/>
        <end position="1198"/>
    </location>
</feature>
<dbReference type="GO" id="GO:0004315">
    <property type="term" value="F:3-oxoacyl-[acyl-carrier-protein] synthase activity"/>
    <property type="evidence" value="ECO:0007669"/>
    <property type="project" value="InterPro"/>
</dbReference>
<dbReference type="CDD" id="cd05195">
    <property type="entry name" value="enoyl_red"/>
    <property type="match status" value="1"/>
</dbReference>
<sequence length="2102" mass="220452">MTPPTTHPADSAGDGSDALRSAIAALRTARGALERRSEPVAVIGAGCRLPGGVDSLDGFAEFLRAGGDGVVDVPSDRWDHEQYFDPEPDTPGRSYIAKLGALSDIGNFDAAFFGISPREAEAMDPQQRLLLEIAWEALEHAAIPPESLRGSRTGVFVGMCPNDYGAAATDPGVLDIYSATGLAPSVAAGRISYHLGLSGPALVVDTACSSALVALHLAVQSLRAGECDLALVAGVNLIVSPHSMISMSKLRAPSPSNRCAPFAAAADGLVRGEGCGVVVLKRESVARSDGDRILATVVGTAVDQDGRSNGLTAPNGAAQEQVLRDALRAAKLDAGRIDYIEAHGTGTPLGDPIELRALAAVFGAGRDRPLPVGSAKSNLGHLEPASGIAGLLKAITVVRDRIIPPTLHFDAPNPLVDWDRMPVVVPVDTQTVAGTEPVYAGVSAFGFSGTNAHAIVTGPQVADPATDAEPVPEPEPARELLVLPLSAATEPALRDVARSWGQHLTDTSTQQCRDLCFTASRRAALEHRAVVIGETPAALRRGLTAIAEGRDRSGVIRGRRAETGPLVFVFAGFGGHWAGMGAQLMADHPVFAAAVRRSAAAFEPYLDVDPAQLLADGESDGGRIDLAQPMSFAVQVALTELLAARGLRPDAVIGHSVGEIAAAQVAGALSPDDAAAIIYHRNIALRAIEGTGGMLSVPIGVTELDEWLDRVEGDFDVAAVNGPAQVVVSGAVTDLDRLEKALTTAGHDPRRVKIESAAHSRQLEPHLAGFAERIEAVRALPDGRAAFLSTVEAGYLPTGALDAGYWVRNLRSTVRLDATVAQVLADGPATFVEIGPNPVLVDAIRARIETSNTPGLVVGSLQRNGYARRDLLELLARLYVHGVPVDWAAAGVRGRIADLPSYPWQHKRFWARSDWDTGAAGTGIQAVVESSSSGERILQRTVDPIRSPWLLDHAVGDTPVAAGAWLVNLAAAARGQHGFGPGCHFTDIHFERVLTLSADRVRSVQVVLREDEFRICAPSGETGGAATVWTEHVRGRIAASAPAERATDDGGLATAQRLCADPSDPGELYAAYTRNGTRYGPAFRTVTQLWCGAGQALGRVSAAPGARDDEQGVVIAAVLDGCFQVVGALAGEELFLPSAVGRLDITDRIPAQVYAHVHNYARDGRLQTADLDIYADDGSLVATVRDLTATRVDHADPGSAAAVLAIDWQRQSRSETARLAGRWLVVGASEPGDGSAYSATQLAAHLVAAGAAAASGDGWSGTAAAVHGEPADHVVYLAGAEPDPAGFTDLAGLLELTRALVDADPAPRLWVVTRGGQAVADECVDPWHAALWGFGTALAAEHPELRTTLIDLAADAGADADDAADLIAELADGAERHTALRPTGRFVPRLDRVSLDPHASVVTAGDRAFGVEIEEPGRLQTLTLRGRPRPQPGPGQVVLEVAAAGLNFADVMWAMGFFTDPDRADVPLGSECAGTVVAVGAEVESVRVGDTVFAVALNCLATHALAEAALVFPLPATMAPVTAAALPTAYTTAVYALEQLARIRAGQRILIHSASGGTGLAAIAVARRHGLEVIATAGTEDKREYLRTLGIDNVFDSRSTDFERQVLELTGGHGVEVVLNSLTGAAAEAGLRTVAADGVFLELGKRDIYGAGRLPLEYFKRRITYAAVDMAGIHRERPEVFAELLHHTMGRVVSGELPVLPVRSYPIAAAAEVFRTMSTGAHIGKLVLVTDGAATTEIVRGAAQDLGEPGCHLISGGLGGLGLELARTLIDRGSTHIVLLARRDPDAGEQAVIDELNDAGPRVSVERADVADAEQVREAVGRARSRVGPVRGVFHLAAVLRDAVLTNQDWAKFETVLRPKALGAWNIHRAVASDPVDFFVLYSSTATVLPSGGQLNYAAANAFLDGLAHYRRSQGMAATAVAWGPFRDTGLAARSAATDDYLAGRGIHTLTPAAGFSALEHILDDGRPRAAVIGLDADAWLAAHPFTRAVPLYESLRAGGSGGTAAYADQLRLMPVEQRDIALLELLTTRTAAVLRIDPEEIDAATPFLELGMSSLALLEFKNGLAAALGIELPGAVHWEHPTVRAMHRYLSGRLREDDSAR</sequence>
<dbReference type="InterPro" id="IPR016036">
    <property type="entry name" value="Malonyl_transacylase_ACP-bd"/>
</dbReference>
<dbReference type="SMART" id="SM00823">
    <property type="entry name" value="PKS_PP"/>
    <property type="match status" value="1"/>
</dbReference>
<dbReference type="Pfam" id="PF21089">
    <property type="entry name" value="PKS_DH_N"/>
    <property type="match status" value="1"/>
</dbReference>
<dbReference type="InterPro" id="IPR020806">
    <property type="entry name" value="PKS_PP-bd"/>
</dbReference>
<dbReference type="InterPro" id="IPR049900">
    <property type="entry name" value="PKS_mFAS_DH"/>
</dbReference>
<dbReference type="InterPro" id="IPR014043">
    <property type="entry name" value="Acyl_transferase_dom"/>
</dbReference>
<dbReference type="InterPro" id="IPR014030">
    <property type="entry name" value="Ketoacyl_synth_N"/>
</dbReference>
<dbReference type="GO" id="GO:0031177">
    <property type="term" value="F:phosphopantetheine binding"/>
    <property type="evidence" value="ECO:0007669"/>
    <property type="project" value="InterPro"/>
</dbReference>
<dbReference type="SMART" id="SM00825">
    <property type="entry name" value="PKS_KS"/>
    <property type="match status" value="1"/>
</dbReference>
<evidence type="ECO:0000256" key="4">
    <source>
        <dbReference type="ARBA" id="ARBA00022857"/>
    </source>
</evidence>
<feature type="region of interest" description="N-terminal hotdog fold" evidence="7">
    <location>
        <begin position="921"/>
        <end position="1044"/>
    </location>
</feature>
<keyword evidence="6" id="KW-0012">Acyltransferase</keyword>
<dbReference type="SMART" id="SM01294">
    <property type="entry name" value="PKS_PP_betabranch"/>
    <property type="match status" value="1"/>
</dbReference>
<dbReference type="InterPro" id="IPR001227">
    <property type="entry name" value="Ac_transferase_dom_sf"/>
</dbReference>
<dbReference type="EMBL" id="JAAXOP010000001">
    <property type="protein sequence ID" value="NKY48751.1"/>
    <property type="molecule type" value="Genomic_DNA"/>
</dbReference>
<dbReference type="Pfam" id="PF02801">
    <property type="entry name" value="Ketoacyl-synt_C"/>
    <property type="match status" value="1"/>
</dbReference>
<evidence type="ECO:0000259" key="10">
    <source>
        <dbReference type="PROSITE" id="PS52019"/>
    </source>
</evidence>
<dbReference type="PANTHER" id="PTHR43775">
    <property type="entry name" value="FATTY ACID SYNTHASE"/>
    <property type="match status" value="1"/>
</dbReference>
<dbReference type="CDD" id="cd00833">
    <property type="entry name" value="PKS"/>
    <property type="match status" value="1"/>
</dbReference>
<evidence type="ECO:0000256" key="2">
    <source>
        <dbReference type="ARBA" id="ARBA00022553"/>
    </source>
</evidence>
<keyword evidence="4" id="KW-0521">NADP</keyword>
<dbReference type="GO" id="GO:0006633">
    <property type="term" value="P:fatty acid biosynthetic process"/>
    <property type="evidence" value="ECO:0007669"/>
    <property type="project" value="InterPro"/>
</dbReference>
<dbReference type="InterPro" id="IPR011032">
    <property type="entry name" value="GroES-like_sf"/>
</dbReference>
<dbReference type="SMART" id="SM00829">
    <property type="entry name" value="PKS_ER"/>
    <property type="match status" value="1"/>
</dbReference>
<organism evidence="11 12">
    <name type="scientific">Nocardia vermiculata</name>
    <dbReference type="NCBI Taxonomy" id="257274"/>
    <lineage>
        <taxon>Bacteria</taxon>
        <taxon>Bacillati</taxon>
        <taxon>Actinomycetota</taxon>
        <taxon>Actinomycetes</taxon>
        <taxon>Mycobacteriales</taxon>
        <taxon>Nocardiaceae</taxon>
        <taxon>Nocardia</taxon>
    </lineage>
</organism>
<gene>
    <name evidence="11" type="ORF">HGA08_00815</name>
</gene>
<dbReference type="Gene3D" id="3.40.366.10">
    <property type="entry name" value="Malonyl-Coenzyme A Acyl Carrier Protein, domain 2"/>
    <property type="match status" value="1"/>
</dbReference>
<dbReference type="RefSeq" id="WP_067870095.1">
    <property type="nucleotide sequence ID" value="NZ_JAAXOP010000001.1"/>
</dbReference>
<evidence type="ECO:0000313" key="11">
    <source>
        <dbReference type="EMBL" id="NKY48751.1"/>
    </source>
</evidence>
<protein>
    <submittedName>
        <fullName evidence="11">Type I polyketide synthase</fullName>
    </submittedName>
</protein>
<proteinExistence type="predicted"/>
<dbReference type="Pfam" id="PF00109">
    <property type="entry name" value="ketoacyl-synt"/>
    <property type="match status" value="1"/>
</dbReference>
<accession>A0A846XTL7</accession>
<comment type="caution">
    <text evidence="11">The sequence shown here is derived from an EMBL/GenBank/DDBJ whole genome shotgun (WGS) entry which is preliminary data.</text>
</comment>
<dbReference type="SUPFAM" id="SSF50129">
    <property type="entry name" value="GroES-like"/>
    <property type="match status" value="1"/>
</dbReference>
<dbReference type="SUPFAM" id="SSF53901">
    <property type="entry name" value="Thiolase-like"/>
    <property type="match status" value="1"/>
</dbReference>
<reference evidence="11 12" key="1">
    <citation type="submission" date="2020-04" db="EMBL/GenBank/DDBJ databases">
        <title>MicrobeNet Type strains.</title>
        <authorList>
            <person name="Nicholson A.C."/>
        </authorList>
    </citation>
    <scope>NUCLEOTIDE SEQUENCE [LARGE SCALE GENOMIC DNA]</scope>
    <source>
        <strain evidence="11 12">JCM 12354</strain>
    </source>
</reference>
<dbReference type="InterPro" id="IPR013968">
    <property type="entry name" value="PKS_KR"/>
</dbReference>
<dbReference type="InterPro" id="IPR020841">
    <property type="entry name" value="PKS_Beta-ketoAc_synthase_dom"/>
</dbReference>
<dbReference type="InterPro" id="IPR018201">
    <property type="entry name" value="Ketoacyl_synth_AS"/>
</dbReference>
<dbReference type="SUPFAM" id="SSF51735">
    <property type="entry name" value="NAD(P)-binding Rossmann-fold domains"/>
    <property type="match status" value="3"/>
</dbReference>
<evidence type="ECO:0000259" key="8">
    <source>
        <dbReference type="PROSITE" id="PS50075"/>
    </source>
</evidence>
<dbReference type="Gene3D" id="1.10.1200.10">
    <property type="entry name" value="ACP-like"/>
    <property type="match status" value="1"/>
</dbReference>
<keyword evidence="1" id="KW-0596">Phosphopantetheine</keyword>
<dbReference type="FunFam" id="3.40.50.720:FF:000209">
    <property type="entry name" value="Polyketide synthase Pks12"/>
    <property type="match status" value="1"/>
</dbReference>
<dbReference type="SUPFAM" id="SSF55048">
    <property type="entry name" value="Probable ACP-binding domain of malonyl-CoA ACP transacylase"/>
    <property type="match status" value="1"/>
</dbReference>
<dbReference type="InterPro" id="IPR057326">
    <property type="entry name" value="KR_dom"/>
</dbReference>
<dbReference type="Gene3D" id="3.40.50.11460">
    <property type="match status" value="1"/>
</dbReference>
<dbReference type="PANTHER" id="PTHR43775:SF37">
    <property type="entry name" value="SI:DKEY-61P9.11"/>
    <property type="match status" value="1"/>
</dbReference>
<dbReference type="SMART" id="SM00822">
    <property type="entry name" value="PKS_KR"/>
    <property type="match status" value="1"/>
</dbReference>
<evidence type="ECO:0000256" key="1">
    <source>
        <dbReference type="ARBA" id="ARBA00022450"/>
    </source>
</evidence>
<dbReference type="InterPro" id="IPR016039">
    <property type="entry name" value="Thiolase-like"/>
</dbReference>
<dbReference type="Pfam" id="PF00107">
    <property type="entry name" value="ADH_zinc_N"/>
    <property type="match status" value="1"/>
</dbReference>
<dbReference type="Gene3D" id="3.40.47.10">
    <property type="match status" value="1"/>
</dbReference>
<keyword evidence="12" id="KW-1185">Reference proteome</keyword>
<feature type="active site" description="Proton donor; for dehydratase activity" evidence="7">
    <location>
        <position position="1120"/>
    </location>
</feature>